<dbReference type="PANTHER" id="PTHR34289:SF8">
    <property type="entry name" value="DUF819 DOMAIN-CONTAINING PROTEIN"/>
    <property type="match status" value="1"/>
</dbReference>
<keyword evidence="1" id="KW-1133">Transmembrane helix</keyword>
<evidence type="ECO:0000256" key="1">
    <source>
        <dbReference type="SAM" id="Phobius"/>
    </source>
</evidence>
<dbReference type="RefSeq" id="WP_128351035.1">
    <property type="nucleotide sequence ID" value="NZ_CAXBCQ010000016.1"/>
</dbReference>
<feature type="transmembrane region" description="Helical" evidence="1">
    <location>
        <begin position="356"/>
        <end position="377"/>
    </location>
</feature>
<organism evidence="2 3">
    <name type="scientific">Pseudidiomarina gelatinasegens</name>
    <dbReference type="NCBI Taxonomy" id="2487740"/>
    <lineage>
        <taxon>Bacteria</taxon>
        <taxon>Pseudomonadati</taxon>
        <taxon>Pseudomonadota</taxon>
        <taxon>Gammaproteobacteria</taxon>
        <taxon>Alteromonadales</taxon>
        <taxon>Idiomarinaceae</taxon>
        <taxon>Pseudidiomarina</taxon>
    </lineage>
</organism>
<comment type="caution">
    <text evidence="2">The sequence shown here is derived from an EMBL/GenBank/DDBJ whole genome shotgun (WGS) entry which is preliminary data.</text>
</comment>
<feature type="transmembrane region" description="Helical" evidence="1">
    <location>
        <begin position="100"/>
        <end position="126"/>
    </location>
</feature>
<feature type="transmembrane region" description="Helical" evidence="1">
    <location>
        <begin position="330"/>
        <end position="349"/>
    </location>
</feature>
<accession>A0A443Z704</accession>
<dbReference type="Pfam" id="PF05684">
    <property type="entry name" value="DUF819"/>
    <property type="match status" value="1"/>
</dbReference>
<keyword evidence="1" id="KW-0472">Membrane</keyword>
<feature type="transmembrane region" description="Helical" evidence="1">
    <location>
        <begin position="38"/>
        <end position="61"/>
    </location>
</feature>
<feature type="transmembrane region" description="Helical" evidence="1">
    <location>
        <begin position="6"/>
        <end position="26"/>
    </location>
</feature>
<evidence type="ECO:0000313" key="3">
    <source>
        <dbReference type="Proteomes" id="UP000288789"/>
    </source>
</evidence>
<dbReference type="InterPro" id="IPR008537">
    <property type="entry name" value="DUF819"/>
</dbReference>
<keyword evidence="3" id="KW-1185">Reference proteome</keyword>
<proteinExistence type="predicted"/>
<reference evidence="2 3" key="1">
    <citation type="submission" date="2018-12" db="EMBL/GenBank/DDBJ databases">
        <authorList>
            <person name="Li A."/>
            <person name="Zhang M."/>
            <person name="Zhu H."/>
        </authorList>
    </citation>
    <scope>NUCLEOTIDE SEQUENCE [LARGE SCALE GENOMIC DNA]</scope>
    <source>
        <strain evidence="2 3">R04H25</strain>
    </source>
</reference>
<name>A0A443Z704_9GAMM</name>
<feature type="transmembrane region" description="Helical" evidence="1">
    <location>
        <begin position="273"/>
        <end position="292"/>
    </location>
</feature>
<protein>
    <submittedName>
        <fullName evidence="2">DUF819 family protein</fullName>
    </submittedName>
</protein>
<feature type="transmembrane region" description="Helical" evidence="1">
    <location>
        <begin position="383"/>
        <end position="404"/>
    </location>
</feature>
<dbReference type="OrthoDB" id="653763at2"/>
<feature type="transmembrane region" description="Helical" evidence="1">
    <location>
        <begin position="67"/>
        <end position="88"/>
    </location>
</feature>
<sequence>MENTALITNDGIIFGLLAAILGLIFYTQSSSNSFWQKFYKWVPALLLCYFIPSLLNTFGIVDGANTAIYPLVMDYLLPACLVLLTLSLDLKAIFRLGPKLLILFLTGTVGIVIGGPIALLLVSVIFPEMLGGAGPDAVWRGMTTIAGSWIGGGANQAAMKEVYEVGGEIFSAMVTVDIIVANLWMAVLLYMAANHKAIDKRIGADTSAIEAIKERMEHYEAEHRRESKLPDLMFIVAVAFGVTGLAHWGADVIAPFIGDNVPALKDFSLDKKFFWLIVIATTVGVALSFTRVRQLEGVGASKYGSMFVYILVATIGLHMDVTAIVDVPKYFLIGAIWMIIHASLMLIVARLLKAPVFYMAIGSQANVGGAASAPVVASAFHPSLAPVGVLLAVFGYALGTYMAYICGQILRVIAAG</sequence>
<feature type="transmembrane region" description="Helical" evidence="1">
    <location>
        <begin position="169"/>
        <end position="192"/>
    </location>
</feature>
<gene>
    <name evidence="2" type="ORF">EGC76_00310</name>
</gene>
<dbReference type="AlphaFoldDB" id="A0A443Z704"/>
<feature type="transmembrane region" description="Helical" evidence="1">
    <location>
        <begin position="304"/>
        <end position="324"/>
    </location>
</feature>
<feature type="transmembrane region" description="Helical" evidence="1">
    <location>
        <begin position="232"/>
        <end position="253"/>
    </location>
</feature>
<evidence type="ECO:0000313" key="2">
    <source>
        <dbReference type="EMBL" id="RWU12707.1"/>
    </source>
</evidence>
<keyword evidence="1" id="KW-0812">Transmembrane</keyword>
<dbReference type="EMBL" id="RSFE01000001">
    <property type="protein sequence ID" value="RWU12707.1"/>
    <property type="molecule type" value="Genomic_DNA"/>
</dbReference>
<dbReference type="PANTHER" id="PTHR34289">
    <property type="entry name" value="PROTEIN, PUTATIVE (DUF819)-RELATED"/>
    <property type="match status" value="1"/>
</dbReference>
<dbReference type="Proteomes" id="UP000288789">
    <property type="component" value="Unassembled WGS sequence"/>
</dbReference>